<dbReference type="EMBL" id="PFHV01000031">
    <property type="protein sequence ID" value="PIX03289.1"/>
    <property type="molecule type" value="Genomic_DNA"/>
</dbReference>
<evidence type="ECO:0000259" key="1">
    <source>
        <dbReference type="Pfam" id="PF12705"/>
    </source>
</evidence>
<proteinExistence type="predicted"/>
<dbReference type="AlphaFoldDB" id="A0A2M7IYQ0"/>
<accession>A0A2M7IYQ0</accession>
<dbReference type="InterPro" id="IPR011335">
    <property type="entry name" value="Restrct_endonuc-II-like"/>
</dbReference>
<evidence type="ECO:0000313" key="3">
    <source>
        <dbReference type="Proteomes" id="UP000230505"/>
    </source>
</evidence>
<dbReference type="Pfam" id="PF12705">
    <property type="entry name" value="PDDEXK_1"/>
    <property type="match status" value="1"/>
</dbReference>
<organism evidence="2 3">
    <name type="scientific">bacterium (Candidatus Gribaldobacteria) CG_4_8_14_3_um_filter_42_11</name>
    <dbReference type="NCBI Taxonomy" id="2014267"/>
    <lineage>
        <taxon>Bacteria</taxon>
        <taxon>Candidatus Gribaldobacteria</taxon>
    </lineage>
</organism>
<reference evidence="3" key="1">
    <citation type="submission" date="2017-09" db="EMBL/GenBank/DDBJ databases">
        <title>Depth-based differentiation of microbial function through sediment-hosted aquifers and enrichment of novel symbionts in the deep terrestrial subsurface.</title>
        <authorList>
            <person name="Probst A.J."/>
            <person name="Ladd B."/>
            <person name="Jarett J.K."/>
            <person name="Geller-Mcgrath D.E."/>
            <person name="Sieber C.M.K."/>
            <person name="Emerson J.B."/>
            <person name="Anantharaman K."/>
            <person name="Thomas B.C."/>
            <person name="Malmstrom R."/>
            <person name="Stieglmeier M."/>
            <person name="Klingl A."/>
            <person name="Woyke T."/>
            <person name="Ryan C.M."/>
            <person name="Banfield J.F."/>
        </authorList>
    </citation>
    <scope>NUCLEOTIDE SEQUENCE [LARGE SCALE GENOMIC DNA]</scope>
</reference>
<dbReference type="Proteomes" id="UP000230505">
    <property type="component" value="Unassembled WGS sequence"/>
</dbReference>
<feature type="domain" description="PD-(D/E)XK endonuclease-like" evidence="1">
    <location>
        <begin position="321"/>
        <end position="375"/>
    </location>
</feature>
<dbReference type="InterPro" id="IPR011604">
    <property type="entry name" value="PDDEXK-like_dom_sf"/>
</dbReference>
<protein>
    <recommendedName>
        <fullName evidence="1">PD-(D/E)XK endonuclease-like domain-containing protein</fullName>
    </recommendedName>
</protein>
<dbReference type="Gene3D" id="3.90.320.10">
    <property type="match status" value="1"/>
</dbReference>
<name>A0A2M7IYQ0_9BACT</name>
<dbReference type="InterPro" id="IPR038726">
    <property type="entry name" value="PDDEXK_AddAB-type"/>
</dbReference>
<dbReference type="SUPFAM" id="SSF52980">
    <property type="entry name" value="Restriction endonuclease-like"/>
    <property type="match status" value="1"/>
</dbReference>
<sequence>MKDNKKKPIIKKSPLEEKIISTESAGKDMKTKNSVLSLSCPYCYSTDFVKRGTRLKKSGKTQLYLCRACKRTFTPVWFKGRQHGWQVILDAMSYYNLGFSLEQVEKILKEKLKVEVKPSTISSWLIKYGQLCAYKRLRSFGMKMYSPYEIIETCTLAHRQLYRFRCHKAKTKLIMADDFKHYKFKPMKEFLDNVTAETPHQYFQQGERMSESAIKFSKTEMIVRAKKNYATALAGLVFQGVSDNKQRHEALQKFFLANDSVTVATEVPVYLRREDLEHMQTQLGFKIYRPAAEVAPALGKQSQTGQRDDAKGKGNLGAGTIVEVAPEELPRLITGHIDFLQIRNGAIHILDYKGCAAKERPIEQLTLYALALSRLTGLRLFHFKCAWFDEKDYFEFFPLHVVYKRGRGRKRIKTIEGVYNLNEKVNKIENLRPMA</sequence>
<evidence type="ECO:0000313" key="2">
    <source>
        <dbReference type="EMBL" id="PIX03289.1"/>
    </source>
</evidence>
<comment type="caution">
    <text evidence="2">The sequence shown here is derived from an EMBL/GenBank/DDBJ whole genome shotgun (WGS) entry which is preliminary data.</text>
</comment>
<gene>
    <name evidence="2" type="ORF">COZ78_01130</name>
</gene>